<evidence type="ECO:0000256" key="10">
    <source>
        <dbReference type="SAM" id="Phobius"/>
    </source>
</evidence>
<dbReference type="InterPro" id="IPR012338">
    <property type="entry name" value="Beta-lactam/transpept-like"/>
</dbReference>
<sequence>MSKNSKYLIGSLVFFLPFWWSINIFAGKLDSFQILKTEGSLSARMDETLINIKDFREDEAVRKKLESLQIDAPSALVASRNKILLQKNSGEMMPIASLTKLMTALVAYESYNLEEETIISKEALAQDGDSGLNEGDSVSLKYLLNRMLIESSNDSAFALAEAKGERAFVDLMNIYAVDLGLSRTYFVNSTGLDPRYTSLQKNFSTAEDLSVLSEHILKTYPGIFDITKEQDKNTNQLLLEYPGIIGGKTGWTPLAKGCLLVVFQKDGKEYVCIVLGAEDRFGEMRKILDVLK</sequence>
<feature type="domain" description="Peptidase S11 D-alanyl-D-alanine carboxypeptidase A N-terminal" evidence="11">
    <location>
        <begin position="66"/>
        <end position="278"/>
    </location>
</feature>
<comment type="similarity">
    <text evidence="1 9">Belongs to the peptidase S11 family.</text>
</comment>
<keyword evidence="5" id="KW-0573">Peptidoglycan synthesis</keyword>
<evidence type="ECO:0000256" key="8">
    <source>
        <dbReference type="PIRSR" id="PIRSR618044-2"/>
    </source>
</evidence>
<organism evidence="12 13">
    <name type="scientific">Candidatus Nealsonbacteria bacterium RIFOXYB1_FULL_40_15</name>
    <dbReference type="NCBI Taxonomy" id="1801677"/>
    <lineage>
        <taxon>Bacteria</taxon>
        <taxon>Candidatus Nealsoniibacteriota</taxon>
    </lineage>
</organism>
<keyword evidence="3" id="KW-0378">Hydrolase</keyword>
<proteinExistence type="inferred from homology"/>
<dbReference type="STRING" id="1801677.A2365_01355"/>
<dbReference type="PRINTS" id="PR00725">
    <property type="entry name" value="DADACBPTASE1"/>
</dbReference>
<evidence type="ECO:0000256" key="6">
    <source>
        <dbReference type="ARBA" id="ARBA00023316"/>
    </source>
</evidence>
<evidence type="ECO:0000259" key="11">
    <source>
        <dbReference type="Pfam" id="PF00768"/>
    </source>
</evidence>
<evidence type="ECO:0000256" key="1">
    <source>
        <dbReference type="ARBA" id="ARBA00007164"/>
    </source>
</evidence>
<keyword evidence="10" id="KW-0812">Transmembrane</keyword>
<dbReference type="GO" id="GO:0008360">
    <property type="term" value="P:regulation of cell shape"/>
    <property type="evidence" value="ECO:0007669"/>
    <property type="project" value="UniProtKB-KW"/>
</dbReference>
<protein>
    <recommendedName>
        <fullName evidence="11">Peptidase S11 D-alanyl-D-alanine carboxypeptidase A N-terminal domain-containing protein</fullName>
    </recommendedName>
</protein>
<reference evidence="12 13" key="1">
    <citation type="journal article" date="2016" name="Nat. Commun.">
        <title>Thousands of microbial genomes shed light on interconnected biogeochemical processes in an aquifer system.</title>
        <authorList>
            <person name="Anantharaman K."/>
            <person name="Brown C.T."/>
            <person name="Hug L.A."/>
            <person name="Sharon I."/>
            <person name="Castelle C.J."/>
            <person name="Probst A.J."/>
            <person name="Thomas B.C."/>
            <person name="Singh A."/>
            <person name="Wilkins M.J."/>
            <person name="Karaoz U."/>
            <person name="Brodie E.L."/>
            <person name="Williams K.H."/>
            <person name="Hubbard S.S."/>
            <person name="Banfield J.F."/>
        </authorList>
    </citation>
    <scope>NUCLEOTIDE SEQUENCE [LARGE SCALE GENOMIC DNA]</scope>
</reference>
<dbReference type="GO" id="GO:0009002">
    <property type="term" value="F:serine-type D-Ala-D-Ala carboxypeptidase activity"/>
    <property type="evidence" value="ECO:0007669"/>
    <property type="project" value="InterPro"/>
</dbReference>
<keyword evidence="6" id="KW-0961">Cell wall biogenesis/degradation</keyword>
<keyword evidence="4" id="KW-0133">Cell shape</keyword>
<evidence type="ECO:0000256" key="7">
    <source>
        <dbReference type="PIRSR" id="PIRSR618044-1"/>
    </source>
</evidence>
<evidence type="ECO:0000256" key="4">
    <source>
        <dbReference type="ARBA" id="ARBA00022960"/>
    </source>
</evidence>
<keyword evidence="10" id="KW-1133">Transmembrane helix</keyword>
<dbReference type="PANTHER" id="PTHR21581">
    <property type="entry name" value="D-ALANYL-D-ALANINE CARBOXYPEPTIDASE"/>
    <property type="match status" value="1"/>
</dbReference>
<dbReference type="EMBL" id="MHMM01000015">
    <property type="protein sequence ID" value="OGZ26827.1"/>
    <property type="molecule type" value="Genomic_DNA"/>
</dbReference>
<evidence type="ECO:0000313" key="12">
    <source>
        <dbReference type="EMBL" id="OGZ26827.1"/>
    </source>
</evidence>
<keyword evidence="2" id="KW-0732">Signal</keyword>
<dbReference type="PANTHER" id="PTHR21581:SF6">
    <property type="entry name" value="TRAFFICKING PROTEIN PARTICLE COMPLEX SUBUNIT 12"/>
    <property type="match status" value="1"/>
</dbReference>
<evidence type="ECO:0000313" key="13">
    <source>
        <dbReference type="Proteomes" id="UP000177740"/>
    </source>
</evidence>
<dbReference type="InterPro" id="IPR001967">
    <property type="entry name" value="Peptidase_S11_N"/>
</dbReference>
<evidence type="ECO:0000256" key="2">
    <source>
        <dbReference type="ARBA" id="ARBA00022729"/>
    </source>
</evidence>
<dbReference type="AlphaFoldDB" id="A0A1G2EM37"/>
<feature type="binding site" evidence="8">
    <location>
        <position position="248"/>
    </location>
    <ligand>
        <name>substrate</name>
    </ligand>
</feature>
<accession>A0A1G2EM37</accession>
<evidence type="ECO:0000256" key="5">
    <source>
        <dbReference type="ARBA" id="ARBA00022984"/>
    </source>
</evidence>
<evidence type="ECO:0000256" key="9">
    <source>
        <dbReference type="RuleBase" id="RU004016"/>
    </source>
</evidence>
<dbReference type="Proteomes" id="UP000177740">
    <property type="component" value="Unassembled WGS sequence"/>
</dbReference>
<dbReference type="InterPro" id="IPR018044">
    <property type="entry name" value="Peptidase_S11"/>
</dbReference>
<dbReference type="GO" id="GO:0006508">
    <property type="term" value="P:proteolysis"/>
    <property type="evidence" value="ECO:0007669"/>
    <property type="project" value="InterPro"/>
</dbReference>
<feature type="transmembrane region" description="Helical" evidence="10">
    <location>
        <begin position="7"/>
        <end position="26"/>
    </location>
</feature>
<feature type="active site" description="Acyl-ester intermediate" evidence="7">
    <location>
        <position position="97"/>
    </location>
</feature>
<dbReference type="Pfam" id="PF00768">
    <property type="entry name" value="Peptidase_S11"/>
    <property type="match status" value="1"/>
</dbReference>
<evidence type="ECO:0000256" key="3">
    <source>
        <dbReference type="ARBA" id="ARBA00022801"/>
    </source>
</evidence>
<dbReference type="GO" id="GO:0009252">
    <property type="term" value="P:peptidoglycan biosynthetic process"/>
    <property type="evidence" value="ECO:0007669"/>
    <property type="project" value="UniProtKB-KW"/>
</dbReference>
<name>A0A1G2EM37_9BACT</name>
<gene>
    <name evidence="12" type="ORF">A2365_01355</name>
</gene>
<feature type="active site" evidence="7">
    <location>
        <position position="151"/>
    </location>
</feature>
<dbReference type="SUPFAM" id="SSF56601">
    <property type="entry name" value="beta-lactamase/transpeptidase-like"/>
    <property type="match status" value="1"/>
</dbReference>
<dbReference type="GO" id="GO:0071555">
    <property type="term" value="P:cell wall organization"/>
    <property type="evidence" value="ECO:0007669"/>
    <property type="project" value="UniProtKB-KW"/>
</dbReference>
<feature type="active site" description="Proton acceptor" evidence="7">
    <location>
        <position position="100"/>
    </location>
</feature>
<comment type="caution">
    <text evidence="12">The sequence shown here is derived from an EMBL/GenBank/DDBJ whole genome shotgun (WGS) entry which is preliminary data.</text>
</comment>
<dbReference type="Gene3D" id="3.40.710.10">
    <property type="entry name" value="DD-peptidase/beta-lactamase superfamily"/>
    <property type="match status" value="1"/>
</dbReference>
<keyword evidence="10" id="KW-0472">Membrane</keyword>